<evidence type="ECO:0000256" key="1">
    <source>
        <dbReference type="ARBA" id="ARBA00000085"/>
    </source>
</evidence>
<dbReference type="SUPFAM" id="SSF158472">
    <property type="entry name" value="HAMP domain-like"/>
    <property type="match status" value="1"/>
</dbReference>
<keyword evidence="5" id="KW-0597">Phosphoprotein</keyword>
<dbReference type="InterPro" id="IPR003660">
    <property type="entry name" value="HAMP_dom"/>
</dbReference>
<gene>
    <name evidence="18" type="ORF">RR42_m1788</name>
</gene>
<proteinExistence type="predicted"/>
<reference evidence="18 19" key="1">
    <citation type="journal article" date="2015" name="Genome Announc.">
        <title>Complete Genome Sequence of Cupriavidus basilensis 4G11, Isolated from the Oak Ridge Field Research Center Site.</title>
        <authorList>
            <person name="Ray J."/>
            <person name="Waters R.J."/>
            <person name="Skerker J.M."/>
            <person name="Kuehl J.V."/>
            <person name="Price M.N."/>
            <person name="Huang J."/>
            <person name="Chakraborty R."/>
            <person name="Arkin A.P."/>
            <person name="Deutschbauer A."/>
        </authorList>
    </citation>
    <scope>NUCLEOTIDE SEQUENCE [LARGE SCALE GENOMIC DNA]</scope>
    <source>
        <strain evidence="18">4G11</strain>
    </source>
</reference>
<name>A0A0C4Y882_9BURK</name>
<feature type="transmembrane region" description="Helical" evidence="16">
    <location>
        <begin position="12"/>
        <end position="35"/>
    </location>
</feature>
<evidence type="ECO:0000256" key="3">
    <source>
        <dbReference type="ARBA" id="ARBA00022475"/>
    </source>
</evidence>
<dbReference type="KEGG" id="cbw:RR42_m1788"/>
<evidence type="ECO:0000313" key="18">
    <source>
        <dbReference type="EMBL" id="AJG19185.1"/>
    </source>
</evidence>
<dbReference type="SMART" id="SM00304">
    <property type="entry name" value="HAMP"/>
    <property type="match status" value="1"/>
</dbReference>
<comment type="catalytic activity">
    <reaction evidence="1 14">
        <text>ATP + protein L-histidine = ADP + protein N-phospho-L-histidine.</text>
        <dbReference type="EC" id="2.7.13.3"/>
    </reaction>
</comment>
<dbReference type="InterPro" id="IPR003018">
    <property type="entry name" value="GAF"/>
</dbReference>
<protein>
    <recommendedName>
        <fullName evidence="14">Sensor protein</fullName>
        <ecNumber evidence="14">2.7.13.3</ecNumber>
    </recommendedName>
</protein>
<dbReference type="InterPro" id="IPR011712">
    <property type="entry name" value="Sig_transdc_His_kin_sub3_dim/P"/>
</dbReference>
<dbReference type="Proteomes" id="UP000031843">
    <property type="component" value="Chromosome main"/>
</dbReference>
<organism evidence="18 19">
    <name type="scientific">Cupriavidus basilensis</name>
    <dbReference type="NCBI Taxonomy" id="68895"/>
    <lineage>
        <taxon>Bacteria</taxon>
        <taxon>Pseudomonadati</taxon>
        <taxon>Pseudomonadota</taxon>
        <taxon>Betaproteobacteria</taxon>
        <taxon>Burkholderiales</taxon>
        <taxon>Burkholderiaceae</taxon>
        <taxon>Cupriavidus</taxon>
    </lineage>
</organism>
<dbReference type="Pfam" id="PF01590">
    <property type="entry name" value="GAF"/>
    <property type="match status" value="1"/>
</dbReference>
<evidence type="ECO:0000259" key="17">
    <source>
        <dbReference type="PROSITE" id="PS50885"/>
    </source>
</evidence>
<sequence length="639" mass="70422">MHRPGWSLLTKLLAIGAAVLCLALTSIGLTLWVTWQIEGGAAAVNEAGRMRMQGYRLALAMERGATMDTVTSQLHESDQGLALLASGDPSRPLFVPWNAETRAQFATVQQGWASLRAHWLSGAPAPAGELDRFAAAVDALVSGIELQLSRWTARLHMFQLAMVALVIASAVTLLYAGYLIVFEPLTRLRRGLQRIETADLGARVAVTSQDEFGELAEGFNHMAAKLEALYGDLEQRVNEKTARLERERMRLAALYEMSGQIAQAATLDELAKGFARKVRAIAHADAVAIRWSDAANQRYLLLAGDCLPQVMFEQERCLHPGACHCAQAGATAQLRVIPIRGITDDPSIRCARAGYRTLVCLPVKLQQRVLGEIDLFFLEETSLTAEDRSLLEALAAHLASAMEGLRAGALEKEATVAQERGLLAQELHDSIAQSLAFLRIQVELMRTALGRRDAPALDKVLAEIETGVHETYNDVRELLVHFRTRTNHEDIEPALRTTLQKFEHQTGLRTHLRMEGHDVPLMPDVQVQVLHVIQEALSNIRKHAHATQVWIDVRQAEVWRFEVRDDGLGFNVAQPPASAQLHVGLRIMHERAQRIGATVTLTSGNGHGTRVTLTLPPRRPALREASSRPARMASTLQSH</sequence>
<dbReference type="SUPFAM" id="SSF55781">
    <property type="entry name" value="GAF domain-like"/>
    <property type="match status" value="1"/>
</dbReference>
<dbReference type="InterPro" id="IPR029016">
    <property type="entry name" value="GAF-like_dom_sf"/>
</dbReference>
<dbReference type="InterPro" id="IPR016380">
    <property type="entry name" value="Sig_transdc_His_kin_NarX/NarQ"/>
</dbReference>
<evidence type="ECO:0000256" key="5">
    <source>
        <dbReference type="ARBA" id="ARBA00022553"/>
    </source>
</evidence>
<comment type="subcellular location">
    <subcellularLocation>
        <location evidence="2">Cell inner membrane</location>
        <topology evidence="2">Multi-pass membrane protein</topology>
    </subcellularLocation>
</comment>
<dbReference type="Gene3D" id="1.20.5.1930">
    <property type="match status" value="1"/>
</dbReference>
<dbReference type="OrthoDB" id="9811306at2"/>
<evidence type="ECO:0000313" key="19">
    <source>
        <dbReference type="Proteomes" id="UP000031843"/>
    </source>
</evidence>
<feature type="transmembrane region" description="Helical" evidence="16">
    <location>
        <begin position="157"/>
        <end position="181"/>
    </location>
</feature>
<keyword evidence="15" id="KW-0175">Coiled coil</keyword>
<dbReference type="Pfam" id="PF02518">
    <property type="entry name" value="HATPase_c"/>
    <property type="match status" value="1"/>
</dbReference>
<dbReference type="Gene3D" id="1.20.120.960">
    <property type="entry name" value="Histidine kinase NarX, sensor domain"/>
    <property type="match status" value="1"/>
</dbReference>
<feature type="domain" description="HAMP" evidence="17">
    <location>
        <begin position="179"/>
        <end position="231"/>
    </location>
</feature>
<keyword evidence="13 14" id="KW-0472">Membrane</keyword>
<dbReference type="Gene3D" id="6.10.340.10">
    <property type="match status" value="1"/>
</dbReference>
<dbReference type="Gene3D" id="3.30.450.40">
    <property type="match status" value="1"/>
</dbReference>
<dbReference type="InterPro" id="IPR042295">
    <property type="entry name" value="NarX-like_N_sf"/>
</dbReference>
<dbReference type="PROSITE" id="PS50885">
    <property type="entry name" value="HAMP"/>
    <property type="match status" value="1"/>
</dbReference>
<evidence type="ECO:0000256" key="11">
    <source>
        <dbReference type="ARBA" id="ARBA00022989"/>
    </source>
</evidence>
<dbReference type="CDD" id="cd06225">
    <property type="entry name" value="HAMP"/>
    <property type="match status" value="1"/>
</dbReference>
<dbReference type="GO" id="GO:0005886">
    <property type="term" value="C:plasma membrane"/>
    <property type="evidence" value="ECO:0007669"/>
    <property type="project" value="UniProtKB-SubCell"/>
</dbReference>
<keyword evidence="9 14" id="KW-0418">Kinase</keyword>
<accession>A0A0C4Y882</accession>
<keyword evidence="3 14" id="KW-1003">Cell membrane</keyword>
<evidence type="ECO:0000256" key="16">
    <source>
        <dbReference type="SAM" id="Phobius"/>
    </source>
</evidence>
<dbReference type="STRING" id="68895.RR42_m1788"/>
<dbReference type="Gene3D" id="3.30.565.10">
    <property type="entry name" value="Histidine kinase-like ATPase, C-terminal domain"/>
    <property type="match status" value="1"/>
</dbReference>
<dbReference type="EMBL" id="CP010536">
    <property type="protein sequence ID" value="AJG19185.1"/>
    <property type="molecule type" value="Genomic_DNA"/>
</dbReference>
<dbReference type="SUPFAM" id="SSF55874">
    <property type="entry name" value="ATPase domain of HSP90 chaperone/DNA topoisomerase II/histidine kinase"/>
    <property type="match status" value="1"/>
</dbReference>
<evidence type="ECO:0000256" key="10">
    <source>
        <dbReference type="ARBA" id="ARBA00022840"/>
    </source>
</evidence>
<dbReference type="GO" id="GO:0046983">
    <property type="term" value="F:protein dimerization activity"/>
    <property type="evidence" value="ECO:0007669"/>
    <property type="project" value="UniProtKB-UniRule"/>
</dbReference>
<dbReference type="InterPro" id="IPR050482">
    <property type="entry name" value="Sensor_HK_TwoCompSys"/>
</dbReference>
<keyword evidence="10 14" id="KW-0067">ATP-binding</keyword>
<dbReference type="PANTHER" id="PTHR24421">
    <property type="entry name" value="NITRATE/NITRITE SENSOR PROTEIN NARX-RELATED"/>
    <property type="match status" value="1"/>
</dbReference>
<keyword evidence="6 14" id="KW-0808">Transferase</keyword>
<dbReference type="Pfam" id="PF00672">
    <property type="entry name" value="HAMP"/>
    <property type="match status" value="1"/>
</dbReference>
<keyword evidence="7 16" id="KW-0812">Transmembrane</keyword>
<evidence type="ECO:0000256" key="14">
    <source>
        <dbReference type="PIRNR" id="PIRNR003167"/>
    </source>
</evidence>
<evidence type="ECO:0000256" key="2">
    <source>
        <dbReference type="ARBA" id="ARBA00004429"/>
    </source>
</evidence>
<keyword evidence="4 14" id="KW-0997">Cell inner membrane</keyword>
<dbReference type="InterPro" id="IPR003594">
    <property type="entry name" value="HATPase_dom"/>
</dbReference>
<keyword evidence="8 14" id="KW-0547">Nucleotide-binding</keyword>
<dbReference type="CDD" id="cd16917">
    <property type="entry name" value="HATPase_UhpB-NarQ-NarX-like"/>
    <property type="match status" value="1"/>
</dbReference>
<evidence type="ECO:0000256" key="13">
    <source>
        <dbReference type="ARBA" id="ARBA00023136"/>
    </source>
</evidence>
<dbReference type="Pfam" id="PF07730">
    <property type="entry name" value="HisKA_3"/>
    <property type="match status" value="1"/>
</dbReference>
<keyword evidence="19" id="KW-1185">Reference proteome</keyword>
<dbReference type="EC" id="2.7.13.3" evidence="14"/>
<evidence type="ECO:0000256" key="4">
    <source>
        <dbReference type="ARBA" id="ARBA00022519"/>
    </source>
</evidence>
<dbReference type="Pfam" id="PF13675">
    <property type="entry name" value="PilJ"/>
    <property type="match status" value="1"/>
</dbReference>
<dbReference type="SMART" id="SM00387">
    <property type="entry name" value="HATPase_c"/>
    <property type="match status" value="1"/>
</dbReference>
<evidence type="ECO:0000256" key="9">
    <source>
        <dbReference type="ARBA" id="ARBA00022777"/>
    </source>
</evidence>
<dbReference type="InterPro" id="IPR036890">
    <property type="entry name" value="HATPase_C_sf"/>
</dbReference>
<dbReference type="InterPro" id="IPR029095">
    <property type="entry name" value="NarX-like_N"/>
</dbReference>
<evidence type="ECO:0000256" key="12">
    <source>
        <dbReference type="ARBA" id="ARBA00023012"/>
    </source>
</evidence>
<feature type="coiled-coil region" evidence="15">
    <location>
        <begin position="223"/>
        <end position="250"/>
    </location>
</feature>
<keyword evidence="12 14" id="KW-0902">Two-component regulatory system</keyword>
<keyword evidence="11 16" id="KW-1133">Transmembrane helix</keyword>
<dbReference type="PIRSF" id="PIRSF003167">
    <property type="entry name" value="STHK_NarX/NarQ"/>
    <property type="match status" value="1"/>
</dbReference>
<evidence type="ECO:0000256" key="8">
    <source>
        <dbReference type="ARBA" id="ARBA00022741"/>
    </source>
</evidence>
<dbReference type="GO" id="GO:0005524">
    <property type="term" value="F:ATP binding"/>
    <property type="evidence" value="ECO:0007669"/>
    <property type="project" value="UniProtKB-UniRule"/>
</dbReference>
<evidence type="ECO:0000256" key="6">
    <source>
        <dbReference type="ARBA" id="ARBA00022679"/>
    </source>
</evidence>
<evidence type="ECO:0000256" key="15">
    <source>
        <dbReference type="SAM" id="Coils"/>
    </source>
</evidence>
<dbReference type="GO" id="GO:0000155">
    <property type="term" value="F:phosphorelay sensor kinase activity"/>
    <property type="evidence" value="ECO:0007669"/>
    <property type="project" value="UniProtKB-UniRule"/>
</dbReference>
<dbReference type="PANTHER" id="PTHR24421:SF10">
    <property type="entry name" value="NITRATE_NITRITE SENSOR PROTEIN NARQ"/>
    <property type="match status" value="1"/>
</dbReference>
<evidence type="ECO:0000256" key="7">
    <source>
        <dbReference type="ARBA" id="ARBA00022692"/>
    </source>
</evidence>
<dbReference type="AlphaFoldDB" id="A0A0C4Y882"/>